<dbReference type="KEGG" id="moz:MoryE10_00750"/>
<reference evidence="2" key="1">
    <citation type="submission" date="2019-06" db="EMBL/GenBank/DDBJ databases">
        <title>Complete genome sequence of Methylogaea oryzae strain JCM16910.</title>
        <authorList>
            <person name="Asakawa S."/>
        </authorList>
    </citation>
    <scope>NUCLEOTIDE SEQUENCE</scope>
    <source>
        <strain evidence="2">E10</strain>
    </source>
</reference>
<sequence>MTAAAQTARPPLDGIAVSLEELVALGRFPPPPKARIKARAQQAGGYLSRQKGRGMEFDETRPYVPGDDVRNLDWKVTARSGRAHTKLFREERERPVFVAVDYRPAMWFATRGMYKAVLAARLAALLAWSAQRRGDRIGGQVVAADAIADVKPQHGRATVLQWLQLLAEAPRGPAAEEASFNQALTHLTRHARPGSLVYVLSDFRGLDQAGEAALGRLAVHCQVVLGFVFDPFEQQPPAAGPLRLSDGRREILLPPAAAAIQRQRFEQRREHLQNLARRHNLRLVDCPTTSDPWNLLRHRLL</sequence>
<evidence type="ECO:0000313" key="2">
    <source>
        <dbReference type="EMBL" id="BBL69469.1"/>
    </source>
</evidence>
<name>A0A8D4VMU2_9GAMM</name>
<feature type="domain" description="DUF58" evidence="1">
    <location>
        <begin position="59"/>
        <end position="268"/>
    </location>
</feature>
<dbReference type="PANTHER" id="PTHR33608:SF12">
    <property type="entry name" value="DUF58 DOMAIN-CONTAINING PROTEIN"/>
    <property type="match status" value="1"/>
</dbReference>
<dbReference type="EMBL" id="AP019782">
    <property type="protein sequence ID" value="BBL69469.1"/>
    <property type="molecule type" value="Genomic_DNA"/>
</dbReference>
<proteinExistence type="predicted"/>
<dbReference type="InterPro" id="IPR002881">
    <property type="entry name" value="DUF58"/>
</dbReference>
<dbReference type="Proteomes" id="UP000824988">
    <property type="component" value="Chromosome"/>
</dbReference>
<dbReference type="AlphaFoldDB" id="A0A8D4VMU2"/>
<dbReference type="Pfam" id="PF01882">
    <property type="entry name" value="DUF58"/>
    <property type="match status" value="1"/>
</dbReference>
<evidence type="ECO:0000313" key="3">
    <source>
        <dbReference type="Proteomes" id="UP000824988"/>
    </source>
</evidence>
<protein>
    <recommendedName>
        <fullName evidence="1">DUF58 domain-containing protein</fullName>
    </recommendedName>
</protein>
<dbReference type="PANTHER" id="PTHR33608">
    <property type="entry name" value="BLL2464 PROTEIN"/>
    <property type="match status" value="1"/>
</dbReference>
<accession>A0A8D4VMU2</accession>
<evidence type="ECO:0000259" key="1">
    <source>
        <dbReference type="Pfam" id="PF01882"/>
    </source>
</evidence>
<keyword evidence="3" id="KW-1185">Reference proteome</keyword>
<organism evidence="2 3">
    <name type="scientific">Methylogaea oryzae</name>
    <dbReference type="NCBI Taxonomy" id="1295382"/>
    <lineage>
        <taxon>Bacteria</taxon>
        <taxon>Pseudomonadati</taxon>
        <taxon>Pseudomonadota</taxon>
        <taxon>Gammaproteobacteria</taxon>
        <taxon>Methylococcales</taxon>
        <taxon>Methylococcaceae</taxon>
        <taxon>Methylogaea</taxon>
    </lineage>
</organism>
<gene>
    <name evidence="2" type="ORF">MoryE10_00750</name>
</gene>
<dbReference type="RefSeq" id="WP_221047870.1">
    <property type="nucleotide sequence ID" value="NZ_AP019782.1"/>
</dbReference>